<dbReference type="GO" id="GO:0008168">
    <property type="term" value="F:methyltransferase activity"/>
    <property type="evidence" value="ECO:0007669"/>
    <property type="project" value="UniProtKB-KW"/>
</dbReference>
<dbReference type="InterPro" id="IPR007318">
    <property type="entry name" value="Phopholipid_MeTrfase"/>
</dbReference>
<dbReference type="RefSeq" id="WP_139067715.1">
    <property type="nucleotide sequence ID" value="NZ_CP040812.1"/>
</dbReference>
<dbReference type="GO" id="GO:0032259">
    <property type="term" value="P:methylation"/>
    <property type="evidence" value="ECO:0007669"/>
    <property type="project" value="UniProtKB-KW"/>
</dbReference>
<dbReference type="OrthoDB" id="9809773at2"/>
<accession>A0A5B7X6V9</accession>
<evidence type="ECO:0000313" key="6">
    <source>
        <dbReference type="EMBL" id="QCY71167.1"/>
    </source>
</evidence>
<dbReference type="PANTHER" id="PTHR43847:SF1">
    <property type="entry name" value="BLL3993 PROTEIN"/>
    <property type="match status" value="1"/>
</dbReference>
<feature type="transmembrane region" description="Helical" evidence="5">
    <location>
        <begin position="38"/>
        <end position="58"/>
    </location>
</feature>
<sequence>MAAGKKDIIFVGIQFLLFAAYLFEVPHWSLNLPSNVDLVHLGLAIAGIVIILVAMLQLNKNLSPFPTPKKNSALVTTGLFQYFRHPIYTGIMITAIFFGLYLNSGYKLMIAVLLIILFYFKSNYEEQGLEDKFPGYKGYKASTGRFWPRF</sequence>
<keyword evidence="3 5" id="KW-1133">Transmembrane helix</keyword>
<dbReference type="AlphaFoldDB" id="A0A5B7X6V9"/>
<evidence type="ECO:0000256" key="3">
    <source>
        <dbReference type="ARBA" id="ARBA00022989"/>
    </source>
</evidence>
<feature type="transmembrane region" description="Helical" evidence="5">
    <location>
        <begin position="104"/>
        <end position="120"/>
    </location>
</feature>
<evidence type="ECO:0000256" key="2">
    <source>
        <dbReference type="ARBA" id="ARBA00022692"/>
    </source>
</evidence>
<dbReference type="KEGG" id="afla:FHG64_18210"/>
<organism evidence="6 7">
    <name type="scientific">Antarcticibacterium flavum</name>
    <dbReference type="NCBI Taxonomy" id="2058175"/>
    <lineage>
        <taxon>Bacteria</taxon>
        <taxon>Pseudomonadati</taxon>
        <taxon>Bacteroidota</taxon>
        <taxon>Flavobacteriia</taxon>
        <taxon>Flavobacteriales</taxon>
        <taxon>Flavobacteriaceae</taxon>
        <taxon>Antarcticibacterium</taxon>
    </lineage>
</organism>
<keyword evidence="2 5" id="KW-0812">Transmembrane</keyword>
<keyword evidence="7" id="KW-1185">Reference proteome</keyword>
<evidence type="ECO:0000256" key="1">
    <source>
        <dbReference type="ARBA" id="ARBA00004127"/>
    </source>
</evidence>
<dbReference type="Pfam" id="PF04191">
    <property type="entry name" value="PEMT"/>
    <property type="match status" value="1"/>
</dbReference>
<keyword evidence="4 5" id="KW-0472">Membrane</keyword>
<dbReference type="EMBL" id="CP040812">
    <property type="protein sequence ID" value="QCY71167.1"/>
    <property type="molecule type" value="Genomic_DNA"/>
</dbReference>
<name>A0A5B7X6V9_9FLAO</name>
<dbReference type="GO" id="GO:0012505">
    <property type="term" value="C:endomembrane system"/>
    <property type="evidence" value="ECO:0007669"/>
    <property type="project" value="UniProtKB-SubCell"/>
</dbReference>
<dbReference type="InterPro" id="IPR052527">
    <property type="entry name" value="Metal_cation-efflux_comp"/>
</dbReference>
<protein>
    <submittedName>
        <fullName evidence="6">Isoprenylcysteine carboxylmethyltransferase family protein</fullName>
    </submittedName>
</protein>
<dbReference type="Proteomes" id="UP000309016">
    <property type="component" value="Chromosome"/>
</dbReference>
<evidence type="ECO:0000313" key="7">
    <source>
        <dbReference type="Proteomes" id="UP000309016"/>
    </source>
</evidence>
<comment type="subcellular location">
    <subcellularLocation>
        <location evidence="1">Endomembrane system</location>
        <topology evidence="1">Multi-pass membrane protein</topology>
    </subcellularLocation>
</comment>
<evidence type="ECO:0000256" key="4">
    <source>
        <dbReference type="ARBA" id="ARBA00023136"/>
    </source>
</evidence>
<evidence type="ECO:0000256" key="5">
    <source>
        <dbReference type="SAM" id="Phobius"/>
    </source>
</evidence>
<gene>
    <name evidence="6" type="ORF">FHG64_18210</name>
</gene>
<keyword evidence="6" id="KW-0489">Methyltransferase</keyword>
<dbReference type="PANTHER" id="PTHR43847">
    <property type="entry name" value="BLL3993 PROTEIN"/>
    <property type="match status" value="1"/>
</dbReference>
<dbReference type="Gene3D" id="1.20.120.1630">
    <property type="match status" value="1"/>
</dbReference>
<keyword evidence="6" id="KW-0808">Transferase</keyword>
<proteinExistence type="predicted"/>
<reference evidence="6 7" key="1">
    <citation type="submission" date="2019-06" db="EMBL/GenBank/DDBJ databases">
        <title>Complete genome sequence of Antarcticibacterium flavum KCTC 52984T from an Antarctic marine sediment.</title>
        <authorList>
            <person name="Lee Y.M."/>
            <person name="Shin S.C."/>
        </authorList>
    </citation>
    <scope>NUCLEOTIDE SEQUENCE [LARGE SCALE GENOMIC DNA]</scope>
    <source>
        <strain evidence="6 7">KCTC 52984</strain>
    </source>
</reference>